<evidence type="ECO:0008006" key="4">
    <source>
        <dbReference type="Google" id="ProtNLM"/>
    </source>
</evidence>
<keyword evidence="1" id="KW-0677">Repeat</keyword>
<organism evidence="2 3">
    <name type="scientific">Solanum verrucosum</name>
    <dbReference type="NCBI Taxonomy" id="315347"/>
    <lineage>
        <taxon>Eukaryota</taxon>
        <taxon>Viridiplantae</taxon>
        <taxon>Streptophyta</taxon>
        <taxon>Embryophyta</taxon>
        <taxon>Tracheophyta</taxon>
        <taxon>Spermatophyta</taxon>
        <taxon>Magnoliopsida</taxon>
        <taxon>eudicotyledons</taxon>
        <taxon>Gunneridae</taxon>
        <taxon>Pentapetalae</taxon>
        <taxon>asterids</taxon>
        <taxon>lamiids</taxon>
        <taxon>Solanales</taxon>
        <taxon>Solanaceae</taxon>
        <taxon>Solanoideae</taxon>
        <taxon>Solaneae</taxon>
        <taxon>Solanum</taxon>
    </lineage>
</organism>
<accession>A0AAF0TES8</accession>
<proteinExistence type="predicted"/>
<dbReference type="EMBL" id="CP133613">
    <property type="protein sequence ID" value="WMV16431.1"/>
    <property type="molecule type" value="Genomic_DNA"/>
</dbReference>
<dbReference type="Proteomes" id="UP001234989">
    <property type="component" value="Chromosome 2"/>
</dbReference>
<dbReference type="AlphaFoldDB" id="A0AAF0TES8"/>
<dbReference type="Gene3D" id="1.25.40.10">
    <property type="entry name" value="Tetratricopeptide repeat domain"/>
    <property type="match status" value="1"/>
</dbReference>
<dbReference type="InterPro" id="IPR002885">
    <property type="entry name" value="PPR_rpt"/>
</dbReference>
<reference evidence="2" key="1">
    <citation type="submission" date="2023-08" db="EMBL/GenBank/DDBJ databases">
        <title>A de novo genome assembly of Solanum verrucosum Schlechtendal, a Mexican diploid species geographically isolated from the other diploid A-genome species in potato relatives.</title>
        <authorList>
            <person name="Hosaka K."/>
        </authorList>
    </citation>
    <scope>NUCLEOTIDE SEQUENCE</scope>
    <source>
        <tissue evidence="2">Young leaves</tissue>
    </source>
</reference>
<evidence type="ECO:0000313" key="2">
    <source>
        <dbReference type="EMBL" id="WMV16431.1"/>
    </source>
</evidence>
<evidence type="ECO:0000313" key="3">
    <source>
        <dbReference type="Proteomes" id="UP001234989"/>
    </source>
</evidence>
<protein>
    <recommendedName>
        <fullName evidence="4">Pentatricopeptide repeat-containing protein</fullName>
    </recommendedName>
</protein>
<sequence length="390" mass="43902">MTNHTINGCFITMRSILRLRFLSSPYLISRFTPNSLPFTSSSSFPHALIEPTTSTIAATSLTQEELTQINLLIPRLCSSNHLKEVANLITTAFLTNPSLESISVSIFIHRLSLEPDLTQPMYFLNRLKYTPKTQSFLLPICKMLVSLYFRNREATKGLKIFHWVSRRDFPCPVDYGLCAILVNGFCKNDMVVEGLKVLRMMVVGNLKFGGEVRMWVYRSLLREARIKEAQELNEALKCVENGDKGNDEVVALLDKILSLEGGCGLVDEVGVNSMEDQGSAAIKHPNSVVCITGDEIYFIVMLTKIASGTLFVVVFPDSVKLVDRSHALLDISLWHLGSLLRLFLDYSSTSSLCLRQKMMTLFGILFYFMFQYHGTVGGIPENWKPCNSVW</sequence>
<name>A0AAF0TES8_SOLVR</name>
<gene>
    <name evidence="2" type="ORF">MTR67_009816</name>
</gene>
<dbReference type="InterPro" id="IPR011990">
    <property type="entry name" value="TPR-like_helical_dom_sf"/>
</dbReference>
<keyword evidence="3" id="KW-1185">Reference proteome</keyword>
<dbReference type="NCBIfam" id="TIGR00756">
    <property type="entry name" value="PPR"/>
    <property type="match status" value="1"/>
</dbReference>
<evidence type="ECO:0000256" key="1">
    <source>
        <dbReference type="ARBA" id="ARBA00022737"/>
    </source>
</evidence>